<dbReference type="EMBL" id="BAAAMY010000014">
    <property type="protein sequence ID" value="GAA1930893.1"/>
    <property type="molecule type" value="Genomic_DNA"/>
</dbReference>
<dbReference type="Gene3D" id="1.25.40.600">
    <property type="match status" value="1"/>
</dbReference>
<feature type="transmembrane region" description="Helical" evidence="9">
    <location>
        <begin position="141"/>
        <end position="163"/>
    </location>
</feature>
<feature type="transmembrane region" description="Helical" evidence="9">
    <location>
        <begin position="86"/>
        <end position="108"/>
    </location>
</feature>
<accession>A0ABP5B4N2</accession>
<evidence type="ECO:0000256" key="8">
    <source>
        <dbReference type="SAM" id="MobiDB-lite"/>
    </source>
</evidence>
<feature type="transmembrane region" description="Helical" evidence="9">
    <location>
        <begin position="29"/>
        <end position="51"/>
    </location>
</feature>
<evidence type="ECO:0000256" key="2">
    <source>
        <dbReference type="ARBA" id="ARBA00010068"/>
    </source>
</evidence>
<proteinExistence type="inferred from homology"/>
<comment type="similarity">
    <text evidence="2">Belongs to the AmiS/UreI family.</text>
</comment>
<feature type="transmembrane region" description="Helical" evidence="9">
    <location>
        <begin position="169"/>
        <end position="188"/>
    </location>
</feature>
<dbReference type="Proteomes" id="UP001501612">
    <property type="component" value="Unassembled WGS sequence"/>
</dbReference>
<evidence type="ECO:0000256" key="6">
    <source>
        <dbReference type="ARBA" id="ARBA00022989"/>
    </source>
</evidence>
<keyword evidence="6 9" id="KW-1133">Transmembrane helix</keyword>
<feature type="transmembrane region" description="Helical" evidence="9">
    <location>
        <begin position="6"/>
        <end position="22"/>
    </location>
</feature>
<name>A0ABP5B4N2_9ACTN</name>
<dbReference type="RefSeq" id="WP_344009241.1">
    <property type="nucleotide sequence ID" value="NZ_BAAAMY010000014.1"/>
</dbReference>
<evidence type="ECO:0000256" key="5">
    <source>
        <dbReference type="ARBA" id="ARBA00022692"/>
    </source>
</evidence>
<gene>
    <name evidence="10" type="ORF">GCM10009737_36050</name>
</gene>
<evidence type="ECO:0000256" key="4">
    <source>
        <dbReference type="ARBA" id="ARBA00022475"/>
    </source>
</evidence>
<evidence type="ECO:0000256" key="3">
    <source>
        <dbReference type="ARBA" id="ARBA00022448"/>
    </source>
</evidence>
<dbReference type="Pfam" id="PF02293">
    <property type="entry name" value="AmiS_UreI"/>
    <property type="match status" value="1"/>
</dbReference>
<comment type="caution">
    <text evidence="10">The sequence shown here is derived from an EMBL/GenBank/DDBJ whole genome shotgun (WGS) entry which is preliminary data.</text>
</comment>
<feature type="transmembrane region" description="Helical" evidence="9">
    <location>
        <begin position="57"/>
        <end position="79"/>
    </location>
</feature>
<keyword evidence="5 9" id="KW-0812">Transmembrane</keyword>
<comment type="subcellular location">
    <subcellularLocation>
        <location evidence="1">Cell membrane</location>
        <topology evidence="1">Multi-pass membrane protein</topology>
    </subcellularLocation>
</comment>
<evidence type="ECO:0000313" key="10">
    <source>
        <dbReference type="EMBL" id="GAA1930893.1"/>
    </source>
</evidence>
<evidence type="ECO:0000256" key="9">
    <source>
        <dbReference type="SAM" id="Phobius"/>
    </source>
</evidence>
<keyword evidence="11" id="KW-1185">Reference proteome</keyword>
<keyword evidence="3" id="KW-0813">Transport</keyword>
<evidence type="ECO:0000256" key="7">
    <source>
        <dbReference type="ARBA" id="ARBA00023136"/>
    </source>
</evidence>
<evidence type="ECO:0000256" key="1">
    <source>
        <dbReference type="ARBA" id="ARBA00004651"/>
    </source>
</evidence>
<sequence length="217" mass="22605">MSSVGLLFVGAALFVNGLLFLGRTDPRTAGVLNLFVGALQTAIPFLTLATTTDPDQVLAAAGVFMFGFTYLYVGVTNLAGLTGTGLGWYSAWVSLMAAGFAVTQVVRYDDPATALLWAQWSVLWGVFFVVIALGRDRWTAVAGWLTLVMAFTTCTVPAFAALLGLAVPLWVVAASVVATAVGIAPLVVRTATRRPPQGEPSAAPSAPTGPELVATVR</sequence>
<reference evidence="11" key="1">
    <citation type="journal article" date="2019" name="Int. J. Syst. Evol. Microbiol.">
        <title>The Global Catalogue of Microorganisms (GCM) 10K type strain sequencing project: providing services to taxonomists for standard genome sequencing and annotation.</title>
        <authorList>
            <consortium name="The Broad Institute Genomics Platform"/>
            <consortium name="The Broad Institute Genome Sequencing Center for Infectious Disease"/>
            <person name="Wu L."/>
            <person name="Ma J."/>
        </authorList>
    </citation>
    <scope>NUCLEOTIDE SEQUENCE [LARGE SCALE GENOMIC DNA]</scope>
    <source>
        <strain evidence="11">JCM 14046</strain>
    </source>
</reference>
<evidence type="ECO:0000313" key="11">
    <source>
        <dbReference type="Proteomes" id="UP001501612"/>
    </source>
</evidence>
<dbReference type="InterPro" id="IPR038523">
    <property type="entry name" value="AmiSUreI_transpt_sf"/>
</dbReference>
<feature type="transmembrane region" description="Helical" evidence="9">
    <location>
        <begin position="114"/>
        <end position="134"/>
    </location>
</feature>
<feature type="region of interest" description="Disordered" evidence="8">
    <location>
        <begin position="193"/>
        <end position="217"/>
    </location>
</feature>
<dbReference type="InterPro" id="IPR003211">
    <property type="entry name" value="AmiSUreI_transpt"/>
</dbReference>
<keyword evidence="4" id="KW-1003">Cell membrane</keyword>
<organism evidence="10 11">
    <name type="scientific">Nocardioides lentus</name>
    <dbReference type="NCBI Taxonomy" id="338077"/>
    <lineage>
        <taxon>Bacteria</taxon>
        <taxon>Bacillati</taxon>
        <taxon>Actinomycetota</taxon>
        <taxon>Actinomycetes</taxon>
        <taxon>Propionibacteriales</taxon>
        <taxon>Nocardioidaceae</taxon>
        <taxon>Nocardioides</taxon>
    </lineage>
</organism>
<protein>
    <submittedName>
        <fullName evidence="10">AmiS/UreI family transporter</fullName>
    </submittedName>
</protein>
<keyword evidence="7 9" id="KW-0472">Membrane</keyword>